<reference evidence="2" key="1">
    <citation type="submission" date="2015-01" db="EMBL/GenBank/DDBJ databases">
        <authorList>
            <person name="Durling Mikael"/>
        </authorList>
    </citation>
    <scope>NUCLEOTIDE SEQUENCE</scope>
</reference>
<dbReference type="InterPro" id="IPR002575">
    <property type="entry name" value="Aminoglycoside_PTrfase"/>
</dbReference>
<sequence length="238" mass="27382">MPPVTSQMLDVRREKNCVGITLDRKYFHVNGSFVKRSLRPSEWQINPVTGTVCVPRFGNERLLNEAASMQFMAKNTNLPVPKLFACFEDDDAVCLVTEYIEGESMAKLPEEKRKVVEKELEGHLETLRSLTSDIWGGPSGIVIPPYRVMVKAYRAQWKMKRRESKDLVFCHNDLSAHNVIVDPDTLKIKAILDWEYSGFYPKEFEGLFFHRPGPSVALEGEVNDEEMLLDLMRKNEDR</sequence>
<accession>A0A0B7K3I8</accession>
<dbReference type="SUPFAM" id="SSF56112">
    <property type="entry name" value="Protein kinase-like (PK-like)"/>
    <property type="match status" value="1"/>
</dbReference>
<name>A0A0B7K3I8_BIOOC</name>
<evidence type="ECO:0000259" key="1">
    <source>
        <dbReference type="Pfam" id="PF01636"/>
    </source>
</evidence>
<gene>
    <name evidence="2" type="ORF">BN869_000005557_1</name>
</gene>
<dbReference type="PANTHER" id="PTHR21310:SF15">
    <property type="entry name" value="AMINOGLYCOSIDE PHOSPHOTRANSFERASE DOMAIN-CONTAINING PROTEIN"/>
    <property type="match status" value="1"/>
</dbReference>
<dbReference type="Pfam" id="PF01636">
    <property type="entry name" value="APH"/>
    <property type="match status" value="1"/>
</dbReference>
<dbReference type="InterPro" id="IPR051678">
    <property type="entry name" value="AGP_Transferase"/>
</dbReference>
<dbReference type="AlphaFoldDB" id="A0A0B7K3I8"/>
<dbReference type="EMBL" id="CDPU01000014">
    <property type="protein sequence ID" value="CEO49500.1"/>
    <property type="molecule type" value="Genomic_DNA"/>
</dbReference>
<evidence type="ECO:0000313" key="2">
    <source>
        <dbReference type="EMBL" id="CEO49500.1"/>
    </source>
</evidence>
<dbReference type="PANTHER" id="PTHR21310">
    <property type="entry name" value="AMINOGLYCOSIDE PHOSPHOTRANSFERASE-RELATED-RELATED"/>
    <property type="match status" value="1"/>
</dbReference>
<proteinExistence type="predicted"/>
<dbReference type="CDD" id="cd05120">
    <property type="entry name" value="APH_ChoK_like"/>
    <property type="match status" value="1"/>
</dbReference>
<protein>
    <recommendedName>
        <fullName evidence="1">Aminoglycoside phosphotransferase domain-containing protein</fullName>
    </recommendedName>
</protein>
<feature type="domain" description="Aminoglycoside phosphotransferase" evidence="1">
    <location>
        <begin position="155"/>
        <end position="201"/>
    </location>
</feature>
<organism evidence="2">
    <name type="scientific">Bionectria ochroleuca</name>
    <name type="common">Gliocladium roseum</name>
    <dbReference type="NCBI Taxonomy" id="29856"/>
    <lineage>
        <taxon>Eukaryota</taxon>
        <taxon>Fungi</taxon>
        <taxon>Dikarya</taxon>
        <taxon>Ascomycota</taxon>
        <taxon>Pezizomycotina</taxon>
        <taxon>Sordariomycetes</taxon>
        <taxon>Hypocreomycetidae</taxon>
        <taxon>Hypocreales</taxon>
        <taxon>Bionectriaceae</taxon>
        <taxon>Clonostachys</taxon>
    </lineage>
</organism>
<dbReference type="Gene3D" id="3.90.1200.10">
    <property type="match status" value="1"/>
</dbReference>
<dbReference type="InterPro" id="IPR011009">
    <property type="entry name" value="Kinase-like_dom_sf"/>
</dbReference>